<dbReference type="InterPro" id="IPR043502">
    <property type="entry name" value="DNA/RNA_pol_sf"/>
</dbReference>
<reference evidence="1" key="1">
    <citation type="journal article" date="2012" name="Nature">
        <title>The tomato genome sequence provides insights into fleshy fruit evolution.</title>
        <authorList>
            <consortium name="Tomato Genome Consortium"/>
        </authorList>
    </citation>
    <scope>NUCLEOTIDE SEQUENCE [LARGE SCALE GENOMIC DNA]</scope>
    <source>
        <strain evidence="1">cv. Heinz 1706</strain>
    </source>
</reference>
<dbReference type="InParanoid" id="A0A3Q7IFS2"/>
<dbReference type="Gene3D" id="3.30.70.270">
    <property type="match status" value="1"/>
</dbReference>
<dbReference type="Proteomes" id="UP000004994">
    <property type="component" value="Chromosome 10"/>
</dbReference>
<accession>A0A3Q7IFS2</accession>
<evidence type="ECO:0000313" key="1">
    <source>
        <dbReference type="EnsemblPlants" id="Solyc10g047005.1.1"/>
    </source>
</evidence>
<organism evidence="1">
    <name type="scientific">Solanum lycopersicum</name>
    <name type="common">Tomato</name>
    <name type="synonym">Lycopersicon esculentum</name>
    <dbReference type="NCBI Taxonomy" id="4081"/>
    <lineage>
        <taxon>Eukaryota</taxon>
        <taxon>Viridiplantae</taxon>
        <taxon>Streptophyta</taxon>
        <taxon>Embryophyta</taxon>
        <taxon>Tracheophyta</taxon>
        <taxon>Spermatophyta</taxon>
        <taxon>Magnoliopsida</taxon>
        <taxon>eudicotyledons</taxon>
        <taxon>Gunneridae</taxon>
        <taxon>Pentapetalae</taxon>
        <taxon>asterids</taxon>
        <taxon>lamiids</taxon>
        <taxon>Solanales</taxon>
        <taxon>Solanaceae</taxon>
        <taxon>Solanoideae</taxon>
        <taxon>Solaneae</taxon>
        <taxon>Solanum</taxon>
        <taxon>Solanum subgen. Lycopersicon</taxon>
    </lineage>
</organism>
<dbReference type="AlphaFoldDB" id="A0A3Q7IFS2"/>
<name>A0A3Q7IFS2_SOLLC</name>
<keyword evidence="2" id="KW-1185">Reference proteome</keyword>
<dbReference type="SUPFAM" id="SSF56672">
    <property type="entry name" value="DNA/RNA polymerases"/>
    <property type="match status" value="1"/>
</dbReference>
<dbReference type="Gramene" id="Solyc10g047005.1.1">
    <property type="protein sequence ID" value="Solyc10g047005.1.1"/>
    <property type="gene ID" value="Solyc10g047005.1"/>
</dbReference>
<proteinExistence type="predicted"/>
<reference evidence="1" key="2">
    <citation type="submission" date="2019-01" db="UniProtKB">
        <authorList>
            <consortium name="EnsemblPlants"/>
        </authorList>
    </citation>
    <scope>IDENTIFICATION</scope>
    <source>
        <strain evidence="1">cv. Heinz 1706</strain>
    </source>
</reference>
<dbReference type="InterPro" id="IPR043128">
    <property type="entry name" value="Rev_trsase/Diguanyl_cyclase"/>
</dbReference>
<protein>
    <submittedName>
        <fullName evidence="1">Uncharacterized protein</fullName>
    </submittedName>
</protein>
<evidence type="ECO:0000313" key="2">
    <source>
        <dbReference type="Proteomes" id="UP000004994"/>
    </source>
</evidence>
<dbReference type="EnsemblPlants" id="Solyc10g047005.1.1">
    <property type="protein sequence ID" value="Solyc10g047005.1.1"/>
    <property type="gene ID" value="Solyc10g047005.1"/>
</dbReference>
<sequence>MRPVTGWRVCMYYRKLNSWTENDHFPMPFMDQMLDRLERKGLQPNLYCTRRSRQTHFYLSLWNFRVQEDALR</sequence>